<protein>
    <submittedName>
        <fullName evidence="1">Uncharacterized protein</fullName>
    </submittedName>
</protein>
<evidence type="ECO:0000313" key="1">
    <source>
        <dbReference type="EMBL" id="KAJ8883367.1"/>
    </source>
</evidence>
<keyword evidence="2" id="KW-1185">Reference proteome</keyword>
<comment type="caution">
    <text evidence="1">The sequence shown here is derived from an EMBL/GenBank/DDBJ whole genome shotgun (WGS) entry which is preliminary data.</text>
</comment>
<dbReference type="Proteomes" id="UP001159363">
    <property type="component" value="Chromosome 4"/>
</dbReference>
<reference evidence="1 2" key="1">
    <citation type="submission" date="2023-02" db="EMBL/GenBank/DDBJ databases">
        <title>LHISI_Scaffold_Assembly.</title>
        <authorList>
            <person name="Stuart O.P."/>
            <person name="Cleave R."/>
            <person name="Magrath M.J.L."/>
            <person name="Mikheyev A.S."/>
        </authorList>
    </citation>
    <scope>NUCLEOTIDE SEQUENCE [LARGE SCALE GENOMIC DNA]</scope>
    <source>
        <strain evidence="1">Daus_M_001</strain>
        <tissue evidence="1">Leg muscle</tissue>
    </source>
</reference>
<proteinExistence type="predicted"/>
<organism evidence="1 2">
    <name type="scientific">Dryococelus australis</name>
    <dbReference type="NCBI Taxonomy" id="614101"/>
    <lineage>
        <taxon>Eukaryota</taxon>
        <taxon>Metazoa</taxon>
        <taxon>Ecdysozoa</taxon>
        <taxon>Arthropoda</taxon>
        <taxon>Hexapoda</taxon>
        <taxon>Insecta</taxon>
        <taxon>Pterygota</taxon>
        <taxon>Neoptera</taxon>
        <taxon>Polyneoptera</taxon>
        <taxon>Phasmatodea</taxon>
        <taxon>Verophasmatodea</taxon>
        <taxon>Anareolatae</taxon>
        <taxon>Phasmatidae</taxon>
        <taxon>Eurycanthinae</taxon>
        <taxon>Dryococelus</taxon>
    </lineage>
</organism>
<name>A0ABQ9HGB3_9NEOP</name>
<accession>A0ABQ9HGB3</accession>
<dbReference type="EMBL" id="JARBHB010000005">
    <property type="protein sequence ID" value="KAJ8883367.1"/>
    <property type="molecule type" value="Genomic_DNA"/>
</dbReference>
<sequence>MTDRHYQKYIRRVWRDGVLHGQWEHLAGRTLQHAIYVACCSSAPIAVHTRHTQQGPVTRVGPGESECTAATHERVARHPFGLARNKTQPSIFSEDVLKGEPTMEHDSDTAGDEVFELFPELPPPPARLPPRLTGINPRLGHRIFASGNRAGGFSRGSPVSPTSSFRRHSIFTSITLIGSQDRSVKSRPNLFTSTLLSARSRSDYELEPKRMLTQSVSSRGAMLAMMTITVMGLTASIQCRLLSPFAPLPVITFDPHPPLPFQPAVRGTRNVLYPPATQLMSFLLILGLRVLKKGSADGPSTSKDHNPDLTPERDVIDDDSDFYECPSHWFSGISHDPTYTIIPDEKAFKSAHFTVTSLYISNFSHIAHALHLSGSAEYVCEVGLSIVTASWEIGVERYQTHLMQRGRGDVVVRLSASHQGEPSSIPDEVAPGFSHDPQWLVIKSYPNIRLVRMEHHMNPRVGKCEVLEKTRLPVASSGKIPTCESPGVARPGIEPGSPWWEANILTAQPPRPRILGNLLASYEGDQGSIPGRVTQDFRMWESCGTMPLIGGFSRGSPVSPALSFRRHSIIISITLIGSQDLTHIPE</sequence>
<gene>
    <name evidence="1" type="ORF">PR048_015210</name>
</gene>
<evidence type="ECO:0000313" key="2">
    <source>
        <dbReference type="Proteomes" id="UP001159363"/>
    </source>
</evidence>